<dbReference type="PANTHER" id="PTHR32099:SF9">
    <property type="entry name" value="OS07G0538300 PROTEIN"/>
    <property type="match status" value="1"/>
</dbReference>
<dbReference type="Proteomes" id="UP000636709">
    <property type="component" value="Unassembled WGS sequence"/>
</dbReference>
<dbReference type="InterPro" id="IPR002902">
    <property type="entry name" value="GNK2"/>
</dbReference>
<feature type="chain" id="PRO_5032389076" description="Gnk2-homologous domain-containing protein" evidence="3">
    <location>
        <begin position="28"/>
        <end position="406"/>
    </location>
</feature>
<feature type="domain" description="Gnk2-homologous" evidence="4">
    <location>
        <begin position="39"/>
        <end position="151"/>
    </location>
</feature>
<proteinExistence type="predicted"/>
<evidence type="ECO:0000259" key="4">
    <source>
        <dbReference type="PROSITE" id="PS51473"/>
    </source>
</evidence>
<evidence type="ECO:0000256" key="1">
    <source>
        <dbReference type="ARBA" id="ARBA00022729"/>
    </source>
</evidence>
<dbReference type="EMBL" id="JACEFO010001827">
    <property type="protein sequence ID" value="KAF8700467.1"/>
    <property type="molecule type" value="Genomic_DNA"/>
</dbReference>
<dbReference type="CDD" id="cd23509">
    <property type="entry name" value="Gnk2-like"/>
    <property type="match status" value="2"/>
</dbReference>
<name>A0A835EQL8_9POAL</name>
<keyword evidence="1 3" id="KW-0732">Signal</keyword>
<organism evidence="5 6">
    <name type="scientific">Digitaria exilis</name>
    <dbReference type="NCBI Taxonomy" id="1010633"/>
    <lineage>
        <taxon>Eukaryota</taxon>
        <taxon>Viridiplantae</taxon>
        <taxon>Streptophyta</taxon>
        <taxon>Embryophyta</taxon>
        <taxon>Tracheophyta</taxon>
        <taxon>Spermatophyta</taxon>
        <taxon>Magnoliopsida</taxon>
        <taxon>Liliopsida</taxon>
        <taxon>Poales</taxon>
        <taxon>Poaceae</taxon>
        <taxon>PACMAD clade</taxon>
        <taxon>Panicoideae</taxon>
        <taxon>Panicodae</taxon>
        <taxon>Paniceae</taxon>
        <taxon>Anthephorinae</taxon>
        <taxon>Digitaria</taxon>
    </lineage>
</organism>
<evidence type="ECO:0000313" key="5">
    <source>
        <dbReference type="EMBL" id="KAF8700467.1"/>
    </source>
</evidence>
<evidence type="ECO:0000313" key="6">
    <source>
        <dbReference type="Proteomes" id="UP000636709"/>
    </source>
</evidence>
<dbReference type="Gene3D" id="3.30.430.20">
    <property type="entry name" value="Gnk2 domain, C-X8-C-X2-C motif"/>
    <property type="match status" value="2"/>
</dbReference>
<sequence>MKKSSLLSLLLLLVLLTVSSLPRTTVATVRFTVMVTAGTSSSVECVGAGVYTANSTYEANRRRLAAVLLAEARDHPYYTERAVGHWPNRLEASFFCRGRDVDDGHPAGSGDSSCAACIADAFLEVDRECPYHREASFSSRNCTLEIEEYRILATGGIHGMAQPEKRHYHVSPHLKRKTFSYHPSWIKPLPAFHFSLIWRLKCSQTNDGSFILFDHFKLVRGVATIALKLAALPWWLAGYYHSLVVPSSGLAMKNSSLLSLLVLVAAWPLTAAEWSRVSCGAGGSYYTANSTYQANLRRLAAVVPAEAAAAAASHRPRYGGYKQRAFGYWPNRLQAAWSCDARDETSDGACAACVAEAFKSVERECPFHREAFFFNGSCSLRLSEYRILGSDAFGTYNHLIVPLGRY</sequence>
<feature type="signal peptide" evidence="3">
    <location>
        <begin position="1"/>
        <end position="27"/>
    </location>
</feature>
<evidence type="ECO:0000256" key="2">
    <source>
        <dbReference type="ARBA" id="ARBA00022737"/>
    </source>
</evidence>
<dbReference type="PANTHER" id="PTHR32099">
    <property type="entry name" value="CYSTEINE-RICH REPEAT SECRETORY PROTEIN"/>
    <property type="match status" value="1"/>
</dbReference>
<dbReference type="InterPro" id="IPR038408">
    <property type="entry name" value="GNK2_sf"/>
</dbReference>
<comment type="caution">
    <text evidence="5">The sequence shown here is derived from an EMBL/GenBank/DDBJ whole genome shotgun (WGS) entry which is preliminary data.</text>
</comment>
<reference evidence="5" key="1">
    <citation type="submission" date="2020-07" db="EMBL/GenBank/DDBJ databases">
        <title>Genome sequence and genetic diversity analysis of an under-domesticated orphan crop, white fonio (Digitaria exilis).</title>
        <authorList>
            <person name="Bennetzen J.L."/>
            <person name="Chen S."/>
            <person name="Ma X."/>
            <person name="Wang X."/>
            <person name="Yssel A.E.J."/>
            <person name="Chaluvadi S.R."/>
            <person name="Johnson M."/>
            <person name="Gangashetty P."/>
            <person name="Hamidou F."/>
            <person name="Sanogo M.D."/>
            <person name="Zwaenepoel A."/>
            <person name="Wallace J."/>
            <person name="Van De Peer Y."/>
            <person name="Van Deynze A."/>
        </authorList>
    </citation>
    <scope>NUCLEOTIDE SEQUENCE</scope>
    <source>
        <tissue evidence="5">Leaves</tissue>
    </source>
</reference>
<keyword evidence="6" id="KW-1185">Reference proteome</keyword>
<feature type="domain" description="Gnk2-homologous" evidence="4">
    <location>
        <begin position="274"/>
        <end position="387"/>
    </location>
</feature>
<gene>
    <name evidence="5" type="ORF">HU200_034410</name>
</gene>
<keyword evidence="2" id="KW-0677">Repeat</keyword>
<accession>A0A835EQL8</accession>
<dbReference type="PROSITE" id="PS51473">
    <property type="entry name" value="GNK2"/>
    <property type="match status" value="2"/>
</dbReference>
<dbReference type="AlphaFoldDB" id="A0A835EQL8"/>
<evidence type="ECO:0000256" key="3">
    <source>
        <dbReference type="SAM" id="SignalP"/>
    </source>
</evidence>
<protein>
    <recommendedName>
        <fullName evidence="4">Gnk2-homologous domain-containing protein</fullName>
    </recommendedName>
</protein>
<dbReference type="Pfam" id="PF01657">
    <property type="entry name" value="Stress-antifung"/>
    <property type="match status" value="2"/>
</dbReference>